<feature type="transmembrane region" description="Helical" evidence="6">
    <location>
        <begin position="164"/>
        <end position="181"/>
    </location>
</feature>
<dbReference type="Gene3D" id="1.20.1740.10">
    <property type="entry name" value="Amino acid/polyamine transporter I"/>
    <property type="match status" value="1"/>
</dbReference>
<feature type="transmembrane region" description="Helical" evidence="6">
    <location>
        <begin position="384"/>
        <end position="404"/>
    </location>
</feature>
<accession>A0A8E2FDI1</accession>
<evidence type="ECO:0000256" key="1">
    <source>
        <dbReference type="ARBA" id="ARBA00004141"/>
    </source>
</evidence>
<feature type="transmembrane region" description="Helical" evidence="6">
    <location>
        <begin position="188"/>
        <end position="209"/>
    </location>
</feature>
<feature type="transmembrane region" description="Helical" evidence="6">
    <location>
        <begin position="229"/>
        <end position="247"/>
    </location>
</feature>
<evidence type="ECO:0000256" key="5">
    <source>
        <dbReference type="ARBA" id="ARBA00023136"/>
    </source>
</evidence>
<organism evidence="7 8">
    <name type="scientific">Glonium stellatum</name>
    <dbReference type="NCBI Taxonomy" id="574774"/>
    <lineage>
        <taxon>Eukaryota</taxon>
        <taxon>Fungi</taxon>
        <taxon>Dikarya</taxon>
        <taxon>Ascomycota</taxon>
        <taxon>Pezizomycotina</taxon>
        <taxon>Dothideomycetes</taxon>
        <taxon>Pleosporomycetidae</taxon>
        <taxon>Gloniales</taxon>
        <taxon>Gloniaceae</taxon>
        <taxon>Glonium</taxon>
    </lineage>
</organism>
<dbReference type="AlphaFoldDB" id="A0A8E2FDI1"/>
<feature type="transmembrane region" description="Helical" evidence="6">
    <location>
        <begin position="117"/>
        <end position="144"/>
    </location>
</feature>
<gene>
    <name evidence="7" type="ORF">AOQ84DRAFT_414044</name>
</gene>
<reference evidence="7 8" key="1">
    <citation type="journal article" date="2016" name="Nat. Commun.">
        <title>Ectomycorrhizal ecology is imprinted in the genome of the dominant symbiotic fungus Cenococcum geophilum.</title>
        <authorList>
            <consortium name="DOE Joint Genome Institute"/>
            <person name="Peter M."/>
            <person name="Kohler A."/>
            <person name="Ohm R.A."/>
            <person name="Kuo A."/>
            <person name="Krutzmann J."/>
            <person name="Morin E."/>
            <person name="Arend M."/>
            <person name="Barry K.W."/>
            <person name="Binder M."/>
            <person name="Choi C."/>
            <person name="Clum A."/>
            <person name="Copeland A."/>
            <person name="Grisel N."/>
            <person name="Haridas S."/>
            <person name="Kipfer T."/>
            <person name="LaButti K."/>
            <person name="Lindquist E."/>
            <person name="Lipzen A."/>
            <person name="Maire R."/>
            <person name="Meier B."/>
            <person name="Mihaltcheva S."/>
            <person name="Molinier V."/>
            <person name="Murat C."/>
            <person name="Poggeler S."/>
            <person name="Quandt C.A."/>
            <person name="Sperisen C."/>
            <person name="Tritt A."/>
            <person name="Tisserant E."/>
            <person name="Crous P.W."/>
            <person name="Henrissat B."/>
            <person name="Nehls U."/>
            <person name="Egli S."/>
            <person name="Spatafora J.W."/>
            <person name="Grigoriev I.V."/>
            <person name="Martin F.M."/>
        </authorList>
    </citation>
    <scope>NUCLEOTIDE SEQUENCE [LARGE SCALE GENOMIC DNA]</scope>
    <source>
        <strain evidence="7 8">CBS 207.34</strain>
    </source>
</reference>
<dbReference type="GO" id="GO:0016020">
    <property type="term" value="C:membrane"/>
    <property type="evidence" value="ECO:0007669"/>
    <property type="project" value="UniProtKB-SubCell"/>
</dbReference>
<dbReference type="EMBL" id="KV748474">
    <property type="protein sequence ID" value="OCL15202.1"/>
    <property type="molecule type" value="Genomic_DNA"/>
</dbReference>
<keyword evidence="5 6" id="KW-0472">Membrane</keyword>
<evidence type="ECO:0000256" key="4">
    <source>
        <dbReference type="ARBA" id="ARBA00022989"/>
    </source>
</evidence>
<feature type="transmembrane region" description="Helical" evidence="6">
    <location>
        <begin position="472"/>
        <end position="493"/>
    </location>
</feature>
<keyword evidence="8" id="KW-1185">Reference proteome</keyword>
<feature type="transmembrane region" description="Helical" evidence="6">
    <location>
        <begin position="268"/>
        <end position="297"/>
    </location>
</feature>
<evidence type="ECO:0000256" key="2">
    <source>
        <dbReference type="ARBA" id="ARBA00022448"/>
    </source>
</evidence>
<evidence type="ECO:0000256" key="3">
    <source>
        <dbReference type="ARBA" id="ARBA00022692"/>
    </source>
</evidence>
<dbReference type="PANTHER" id="PTHR45649">
    <property type="entry name" value="AMINO-ACID PERMEASE BAT1"/>
    <property type="match status" value="1"/>
</dbReference>
<keyword evidence="3 6" id="KW-0812">Transmembrane</keyword>
<proteinExistence type="predicted"/>
<feature type="transmembrane region" description="Helical" evidence="6">
    <location>
        <begin position="499"/>
        <end position="521"/>
    </location>
</feature>
<dbReference type="Pfam" id="PF13520">
    <property type="entry name" value="AA_permease_2"/>
    <property type="match status" value="1"/>
</dbReference>
<feature type="transmembrane region" description="Helical" evidence="6">
    <location>
        <begin position="410"/>
        <end position="432"/>
    </location>
</feature>
<evidence type="ECO:0000256" key="6">
    <source>
        <dbReference type="SAM" id="Phobius"/>
    </source>
</evidence>
<sequence length="546" mass="59390">MASPQVPNERCRSKFIRPDDIGLVRLGHKPVLKRTFGFFSTLGLTCGVMLTWEGVLLLFNINFTNGGYAGSVYGYLLVWFGTAASFATMGELASMAPTAGGQYHWIAILAPEKWRNFLSYLIGWLTMIGWQAISASGCFLSASLVQGLMVLNDPTYSPKPWRNTLLYIATVFFAVLVNIVFSLPKVELLVLVLHVCGFLAILIPLVYYAPHGSASDVFTLFLNEGHWPTEGLSFMVGIVGPVFNLLGADGAVHMSEEIGNPAKNVPRAMLFGIILNGSLGFGMLLAVLFCLGNLDAVLGTTTGFPFMEIFLQAVRSIRAALAMASFIAVLNICATISFVATASRMTWSFARDHGTPGWKWLGRVTPGLSNSCTQPTKPKVDLPLWSIGITAIVAILLGLVGLGSTVAFNVVVSLSINGLYTSYLLGNSVLLYRRLKGSIKPYSPSADQALDPINAQHLAWGPWKIPEPFGTIINIIGCIYMFVILIFSFWPIAPNPTPATMNFSSLMVGAVTIFSVVYYFTRGHKFYTGPRQEISLQDYQSTAIPA</sequence>
<dbReference type="GO" id="GO:0022857">
    <property type="term" value="F:transmembrane transporter activity"/>
    <property type="evidence" value="ECO:0007669"/>
    <property type="project" value="InterPro"/>
</dbReference>
<evidence type="ECO:0000313" key="7">
    <source>
        <dbReference type="EMBL" id="OCL15202.1"/>
    </source>
</evidence>
<keyword evidence="2" id="KW-0813">Transport</keyword>
<feature type="transmembrane region" description="Helical" evidence="6">
    <location>
        <begin position="35"/>
        <end position="52"/>
    </location>
</feature>
<dbReference type="InterPro" id="IPR002293">
    <property type="entry name" value="AA/rel_permease1"/>
</dbReference>
<keyword evidence="4 6" id="KW-1133">Transmembrane helix</keyword>
<dbReference type="OrthoDB" id="3257095at2759"/>
<feature type="transmembrane region" description="Helical" evidence="6">
    <location>
        <begin position="317"/>
        <end position="341"/>
    </location>
</feature>
<dbReference type="PANTHER" id="PTHR45649:SF1">
    <property type="entry name" value="TRANSPORTER, PUTATIVE (EUROFUNG)-RELATED"/>
    <property type="match status" value="1"/>
</dbReference>
<dbReference type="Proteomes" id="UP000250140">
    <property type="component" value="Unassembled WGS sequence"/>
</dbReference>
<dbReference type="PIRSF" id="PIRSF006060">
    <property type="entry name" value="AA_transporter"/>
    <property type="match status" value="1"/>
</dbReference>
<feature type="transmembrane region" description="Helical" evidence="6">
    <location>
        <begin position="72"/>
        <end position="96"/>
    </location>
</feature>
<name>A0A8E2FDI1_9PEZI</name>
<evidence type="ECO:0000313" key="8">
    <source>
        <dbReference type="Proteomes" id="UP000250140"/>
    </source>
</evidence>
<comment type="subcellular location">
    <subcellularLocation>
        <location evidence="1">Membrane</location>
        <topology evidence="1">Multi-pass membrane protein</topology>
    </subcellularLocation>
</comment>
<protein>
    <submittedName>
        <fullName evidence="7">Amino acid transporter-like protein</fullName>
    </submittedName>
</protein>